<dbReference type="eggNOG" id="KOG2318">
    <property type="taxonomic scope" value="Eukaryota"/>
</dbReference>
<dbReference type="GO" id="GO:0006364">
    <property type="term" value="P:rRNA processing"/>
    <property type="evidence" value="ECO:0007669"/>
    <property type="project" value="InterPro"/>
</dbReference>
<feature type="region of interest" description="Disordered" evidence="5">
    <location>
        <begin position="432"/>
        <end position="474"/>
    </location>
</feature>
<feature type="region of interest" description="Disordered" evidence="5">
    <location>
        <begin position="218"/>
        <end position="251"/>
    </location>
</feature>
<dbReference type="InterPro" id="IPR056750">
    <property type="entry name" value="RRM_ESF1"/>
</dbReference>
<evidence type="ECO:0000256" key="3">
    <source>
        <dbReference type="ARBA" id="ARBA00023054"/>
    </source>
</evidence>
<dbReference type="OrthoDB" id="431825at2759"/>
<feature type="compositionally biased region" description="Basic residues" evidence="5">
    <location>
        <begin position="616"/>
        <end position="631"/>
    </location>
</feature>
<dbReference type="EnsemblMetazoa" id="Aqu2.1.30317_001">
    <property type="protein sequence ID" value="Aqu2.1.30317_001"/>
    <property type="gene ID" value="Aqu2.1.30317"/>
</dbReference>
<feature type="compositionally biased region" description="Basic and acidic residues" evidence="5">
    <location>
        <begin position="77"/>
        <end position="87"/>
    </location>
</feature>
<protein>
    <submittedName>
        <fullName evidence="8">Uncharacterized protein</fullName>
    </submittedName>
</protein>
<organism evidence="8">
    <name type="scientific">Amphimedon queenslandica</name>
    <name type="common">Sponge</name>
    <dbReference type="NCBI Taxonomy" id="400682"/>
    <lineage>
        <taxon>Eukaryota</taxon>
        <taxon>Metazoa</taxon>
        <taxon>Porifera</taxon>
        <taxon>Demospongiae</taxon>
        <taxon>Heteroscleromorpha</taxon>
        <taxon>Haplosclerida</taxon>
        <taxon>Niphatidae</taxon>
        <taxon>Amphimedon</taxon>
    </lineage>
</organism>
<dbReference type="InterPro" id="IPR012580">
    <property type="entry name" value="NUC153"/>
</dbReference>
<dbReference type="InterPro" id="IPR039754">
    <property type="entry name" value="Esf1"/>
</dbReference>
<feature type="compositionally biased region" description="Acidic residues" evidence="5">
    <location>
        <begin position="88"/>
        <end position="113"/>
    </location>
</feature>
<dbReference type="PANTHER" id="PTHR12202">
    <property type="entry name" value="ESF1 HOMOLOG"/>
    <property type="match status" value="1"/>
</dbReference>
<feature type="region of interest" description="Disordered" evidence="5">
    <location>
        <begin position="606"/>
        <end position="631"/>
    </location>
</feature>
<feature type="domain" description="NUC153" evidence="6">
    <location>
        <begin position="537"/>
        <end position="565"/>
    </location>
</feature>
<feature type="compositionally biased region" description="Acidic residues" evidence="5">
    <location>
        <begin position="119"/>
        <end position="143"/>
    </location>
</feature>
<evidence type="ECO:0000256" key="5">
    <source>
        <dbReference type="SAM" id="MobiDB-lite"/>
    </source>
</evidence>
<feature type="domain" description="ESF1 RRM" evidence="7">
    <location>
        <begin position="171"/>
        <end position="320"/>
    </location>
</feature>
<sequence>MEDPRFSHIATDPRFKAVPRKKRKVTVDSRFKSMFTDKRFQVKYKTDKRGSAMQESSSENLRKYYDISTADDDGNSLEEKVKEKENEIEGNVEEEEGDNDDINEEQEDENDSEEREKEEFDEDESESDIESDASSTDIDDDDLLNTLTKDGVFSQWLDETEAVPQSESTGYRLALCSMNWDRVNAVDLYVLFNSFKPTVGMVKSVTIYPSDFGQERLREEETHGPTELVKTHQSCPEEENDPTLSEDPGSSVYHEKLREYQLKRLSYYYAIIECDSAATAEHIYEECDGLELELSSSTLDLRFVPDDMTFTDSKPSSIATESSLTKDYEPPEFMTSALQQSKVQLTWDETNPARLKKTMRQHNKEDLSNIDFDTFLGSSSDDEQESSKEDSIKKYRSLLGLQDNGNDTKKEKEEEEELEITWNIGLKEGKEISNEKDVMPLNDDKDKGFDDPFFSDKKSMKRKKKKLDPEEEKRIQKEKEELELLVLSDTEDTREHFSLKQIMKEEKKESAKLKRRKRKEKTKESSAVSNFEVDLHDPRFSALYKSHHYAIEPSSQQYKATKGMKKLLNERQKRRKIDTEEVTENIEHQKPDMSLPSSSNLQTLVKSVKSKADSLKKRKQILVKNRKIHRK</sequence>
<dbReference type="GO" id="GO:0005730">
    <property type="term" value="C:nucleolus"/>
    <property type="evidence" value="ECO:0007669"/>
    <property type="project" value="UniProtKB-SubCell"/>
</dbReference>
<proteinExistence type="inferred from homology"/>
<name>A0A1X7USF5_AMPQE</name>
<reference evidence="8" key="1">
    <citation type="submission" date="2017-05" db="UniProtKB">
        <authorList>
            <consortium name="EnsemblMetazoa"/>
        </authorList>
    </citation>
    <scope>IDENTIFICATION</scope>
</reference>
<evidence type="ECO:0000256" key="4">
    <source>
        <dbReference type="ARBA" id="ARBA00023242"/>
    </source>
</evidence>
<evidence type="ECO:0000259" key="7">
    <source>
        <dbReference type="Pfam" id="PF25121"/>
    </source>
</evidence>
<comment type="similarity">
    <text evidence="2">Belongs to the ESF1 family.</text>
</comment>
<evidence type="ECO:0000313" key="8">
    <source>
        <dbReference type="EnsemblMetazoa" id="Aqu2.1.30317_001"/>
    </source>
</evidence>
<accession>A0A1X7USF5</accession>
<dbReference type="Pfam" id="PF25121">
    <property type="entry name" value="RRM_ESF1"/>
    <property type="match status" value="1"/>
</dbReference>
<keyword evidence="4" id="KW-0539">Nucleus</keyword>
<dbReference type="STRING" id="400682.A0A1X7USF5"/>
<comment type="subcellular location">
    <subcellularLocation>
        <location evidence="1">Nucleus</location>
        <location evidence="1">Nucleolus</location>
    </subcellularLocation>
</comment>
<evidence type="ECO:0000259" key="6">
    <source>
        <dbReference type="Pfam" id="PF08159"/>
    </source>
</evidence>
<feature type="compositionally biased region" description="Basic and acidic residues" evidence="5">
    <location>
        <begin position="497"/>
        <end position="512"/>
    </location>
</feature>
<dbReference type="GO" id="GO:0003723">
    <property type="term" value="F:RNA binding"/>
    <property type="evidence" value="ECO:0007669"/>
    <property type="project" value="TreeGrafter"/>
</dbReference>
<dbReference type="Pfam" id="PF08159">
    <property type="entry name" value="NUC153"/>
    <property type="match status" value="1"/>
</dbReference>
<feature type="compositionally biased region" description="Basic and acidic residues" evidence="5">
    <location>
        <begin position="432"/>
        <end position="458"/>
    </location>
</feature>
<dbReference type="InParanoid" id="A0A1X7USF5"/>
<evidence type="ECO:0000256" key="2">
    <source>
        <dbReference type="ARBA" id="ARBA00009087"/>
    </source>
</evidence>
<keyword evidence="3" id="KW-0175">Coiled coil</keyword>
<feature type="region of interest" description="Disordered" evidence="5">
    <location>
        <begin position="497"/>
        <end position="530"/>
    </location>
</feature>
<feature type="region of interest" description="Disordered" evidence="5">
    <location>
        <begin position="42"/>
        <end position="143"/>
    </location>
</feature>
<evidence type="ECO:0000256" key="1">
    <source>
        <dbReference type="ARBA" id="ARBA00004604"/>
    </source>
</evidence>
<feature type="region of interest" description="Disordered" evidence="5">
    <location>
        <begin position="371"/>
        <end position="391"/>
    </location>
</feature>
<dbReference type="AlphaFoldDB" id="A0A1X7USF5"/>
<dbReference type="PANTHER" id="PTHR12202:SF0">
    <property type="entry name" value="ESF1 HOMOLOG"/>
    <property type="match status" value="1"/>
</dbReference>